<dbReference type="PANTHER" id="PTHR32322:SF18">
    <property type="entry name" value="S-ADENOSYLMETHIONINE_S-ADENOSYLHOMOCYSTEINE TRANSPORTER"/>
    <property type="match status" value="1"/>
</dbReference>
<evidence type="ECO:0000256" key="5">
    <source>
        <dbReference type="ARBA" id="ARBA00022989"/>
    </source>
</evidence>
<evidence type="ECO:0000256" key="4">
    <source>
        <dbReference type="ARBA" id="ARBA00022692"/>
    </source>
</evidence>
<protein>
    <submittedName>
        <fullName evidence="10">Threonine/homoserine efflux transporter RhtA</fullName>
    </submittedName>
</protein>
<feature type="transmembrane region" description="Helical" evidence="8">
    <location>
        <begin position="184"/>
        <end position="206"/>
    </location>
</feature>
<feature type="transmembrane region" description="Helical" evidence="8">
    <location>
        <begin position="36"/>
        <end position="57"/>
    </location>
</feature>
<keyword evidence="4 8" id="KW-0812">Transmembrane</keyword>
<evidence type="ECO:0000259" key="9">
    <source>
        <dbReference type="Pfam" id="PF00892"/>
    </source>
</evidence>
<feature type="transmembrane region" description="Helical" evidence="8">
    <location>
        <begin position="257"/>
        <end position="277"/>
    </location>
</feature>
<dbReference type="InterPro" id="IPR000620">
    <property type="entry name" value="EamA_dom"/>
</dbReference>
<feature type="transmembrane region" description="Helical" evidence="8">
    <location>
        <begin position="154"/>
        <end position="172"/>
    </location>
</feature>
<name>A0ABT1HJ30_9NOCA</name>
<evidence type="ECO:0000256" key="7">
    <source>
        <dbReference type="SAM" id="MobiDB-lite"/>
    </source>
</evidence>
<evidence type="ECO:0000256" key="3">
    <source>
        <dbReference type="ARBA" id="ARBA00022475"/>
    </source>
</evidence>
<proteinExistence type="inferred from homology"/>
<sequence length="334" mass="33288">MNRTASGGLMVAAVSATAFGMSGPLAKSLIDAGWSSTAASALRLGLGAALLVVPVLILRPRRLLAIGRAPIRVVAYGVLAVAVVQLSFFNAVRYLDVPIALLIEYSAPVMVIGFEWAVRGRRPGRVTLAGGAVAVAGLLVVIGGGAGVSIDPVGVAWALAAAVGLAAYFILAEESEDAAGSVDPIALTCGGLVVGAVLVGAAGAVGWFPMRATTADVTLAGHATPWWVAALAVAGVATTLAYVTGITAVRMLGPTPASFVALLEVVASAVASAVLLGQVLRPLQVLGAFVLLAGIVAVRTGSSADARAVAARRSGARPPEPISPTGNPLSPTEI</sequence>
<comment type="similarity">
    <text evidence="2">Belongs to the EamA transporter family.</text>
</comment>
<dbReference type="PANTHER" id="PTHR32322">
    <property type="entry name" value="INNER MEMBRANE TRANSPORTER"/>
    <property type="match status" value="1"/>
</dbReference>
<reference evidence="10 11" key="1">
    <citation type="submission" date="2022-06" db="EMBL/GenBank/DDBJ databases">
        <title>Genomic Encyclopedia of Archaeal and Bacterial Type Strains, Phase II (KMG-II): from individual species to whole genera.</title>
        <authorList>
            <person name="Goeker M."/>
        </authorList>
    </citation>
    <scope>NUCLEOTIDE SEQUENCE [LARGE SCALE GENOMIC DNA]</scope>
    <source>
        <strain evidence="10 11">DSM 44693</strain>
    </source>
</reference>
<dbReference type="InterPro" id="IPR037185">
    <property type="entry name" value="EmrE-like"/>
</dbReference>
<feature type="compositionally biased region" description="Polar residues" evidence="7">
    <location>
        <begin position="324"/>
        <end position="334"/>
    </location>
</feature>
<evidence type="ECO:0000256" key="6">
    <source>
        <dbReference type="ARBA" id="ARBA00023136"/>
    </source>
</evidence>
<dbReference type="InterPro" id="IPR050638">
    <property type="entry name" value="AA-Vitamin_Transporters"/>
</dbReference>
<comment type="caution">
    <text evidence="10">The sequence shown here is derived from an EMBL/GenBank/DDBJ whole genome shotgun (WGS) entry which is preliminary data.</text>
</comment>
<gene>
    <name evidence="10" type="ORF">LX13_003788</name>
</gene>
<dbReference type="Proteomes" id="UP001206895">
    <property type="component" value="Unassembled WGS sequence"/>
</dbReference>
<dbReference type="EMBL" id="JAMTCJ010000004">
    <property type="protein sequence ID" value="MCP2177947.1"/>
    <property type="molecule type" value="Genomic_DNA"/>
</dbReference>
<feature type="region of interest" description="Disordered" evidence="7">
    <location>
        <begin position="309"/>
        <end position="334"/>
    </location>
</feature>
<feature type="transmembrane region" description="Helical" evidence="8">
    <location>
        <begin position="226"/>
        <end position="245"/>
    </location>
</feature>
<feature type="transmembrane region" description="Helical" evidence="8">
    <location>
        <begin position="94"/>
        <end position="114"/>
    </location>
</feature>
<organism evidence="10 11">
    <name type="scientific">Williamsia maris</name>
    <dbReference type="NCBI Taxonomy" id="72806"/>
    <lineage>
        <taxon>Bacteria</taxon>
        <taxon>Bacillati</taxon>
        <taxon>Actinomycetota</taxon>
        <taxon>Actinomycetes</taxon>
        <taxon>Mycobacteriales</taxon>
        <taxon>Nocardiaceae</taxon>
        <taxon>Williamsia</taxon>
    </lineage>
</organism>
<evidence type="ECO:0000256" key="8">
    <source>
        <dbReference type="SAM" id="Phobius"/>
    </source>
</evidence>
<feature type="transmembrane region" description="Helical" evidence="8">
    <location>
        <begin position="283"/>
        <end position="302"/>
    </location>
</feature>
<comment type="subcellular location">
    <subcellularLocation>
        <location evidence="1">Cell membrane</location>
        <topology evidence="1">Multi-pass membrane protein</topology>
    </subcellularLocation>
</comment>
<feature type="domain" description="EamA" evidence="9">
    <location>
        <begin position="8"/>
        <end position="142"/>
    </location>
</feature>
<keyword evidence="5 8" id="KW-1133">Transmembrane helix</keyword>
<dbReference type="RefSeq" id="WP_253662915.1">
    <property type="nucleotide sequence ID" value="NZ_BAAAJQ010000003.1"/>
</dbReference>
<evidence type="ECO:0000313" key="11">
    <source>
        <dbReference type="Proteomes" id="UP001206895"/>
    </source>
</evidence>
<feature type="transmembrane region" description="Helical" evidence="8">
    <location>
        <begin position="69"/>
        <end position="88"/>
    </location>
</feature>
<keyword evidence="11" id="KW-1185">Reference proteome</keyword>
<accession>A0ABT1HJ30</accession>
<dbReference type="SUPFAM" id="SSF103481">
    <property type="entry name" value="Multidrug resistance efflux transporter EmrE"/>
    <property type="match status" value="2"/>
</dbReference>
<feature type="domain" description="EamA" evidence="9">
    <location>
        <begin position="154"/>
        <end position="298"/>
    </location>
</feature>
<keyword evidence="6 8" id="KW-0472">Membrane</keyword>
<evidence type="ECO:0000313" key="10">
    <source>
        <dbReference type="EMBL" id="MCP2177947.1"/>
    </source>
</evidence>
<evidence type="ECO:0000256" key="1">
    <source>
        <dbReference type="ARBA" id="ARBA00004651"/>
    </source>
</evidence>
<feature type="transmembrane region" description="Helical" evidence="8">
    <location>
        <begin position="126"/>
        <end position="148"/>
    </location>
</feature>
<dbReference type="Pfam" id="PF00892">
    <property type="entry name" value="EamA"/>
    <property type="match status" value="2"/>
</dbReference>
<evidence type="ECO:0000256" key="2">
    <source>
        <dbReference type="ARBA" id="ARBA00007362"/>
    </source>
</evidence>
<keyword evidence="3" id="KW-1003">Cell membrane</keyword>